<gene>
    <name evidence="1" type="ORF">O181_050712</name>
</gene>
<evidence type="ECO:0000313" key="1">
    <source>
        <dbReference type="EMBL" id="MBW0510997.1"/>
    </source>
</evidence>
<proteinExistence type="predicted"/>
<organism evidence="1 2">
    <name type="scientific">Austropuccinia psidii MF-1</name>
    <dbReference type="NCBI Taxonomy" id="1389203"/>
    <lineage>
        <taxon>Eukaryota</taxon>
        <taxon>Fungi</taxon>
        <taxon>Dikarya</taxon>
        <taxon>Basidiomycota</taxon>
        <taxon>Pucciniomycotina</taxon>
        <taxon>Pucciniomycetes</taxon>
        <taxon>Pucciniales</taxon>
        <taxon>Sphaerophragmiaceae</taxon>
        <taxon>Austropuccinia</taxon>
    </lineage>
</organism>
<protein>
    <submittedName>
        <fullName evidence="1">Uncharacterized protein</fullName>
    </submittedName>
</protein>
<evidence type="ECO:0000313" key="2">
    <source>
        <dbReference type="Proteomes" id="UP000765509"/>
    </source>
</evidence>
<sequence>MSQHVIFDESTFPSLKNCSFSCDSILLISEYQEAVTEVVDEVHPVNMGQVDEVLPIGPTSDDPLRMVDEIQETSEIAASNQDQPA</sequence>
<comment type="caution">
    <text evidence="1">The sequence shown here is derived from an EMBL/GenBank/DDBJ whole genome shotgun (WGS) entry which is preliminary data.</text>
</comment>
<reference evidence="1" key="1">
    <citation type="submission" date="2021-03" db="EMBL/GenBank/DDBJ databases">
        <title>Draft genome sequence of rust myrtle Austropuccinia psidii MF-1, a brazilian biotype.</title>
        <authorList>
            <person name="Quecine M.C."/>
            <person name="Pachon D.M.R."/>
            <person name="Bonatelli M.L."/>
            <person name="Correr F.H."/>
            <person name="Franceschini L.M."/>
            <person name="Leite T.F."/>
            <person name="Margarido G.R.A."/>
            <person name="Almeida C.A."/>
            <person name="Ferrarezi J.A."/>
            <person name="Labate C.A."/>
        </authorList>
    </citation>
    <scope>NUCLEOTIDE SEQUENCE</scope>
    <source>
        <strain evidence="1">MF-1</strain>
    </source>
</reference>
<accession>A0A9Q3DZH8</accession>
<dbReference type="EMBL" id="AVOT02021895">
    <property type="protein sequence ID" value="MBW0510997.1"/>
    <property type="molecule type" value="Genomic_DNA"/>
</dbReference>
<dbReference type="AlphaFoldDB" id="A0A9Q3DZH8"/>
<name>A0A9Q3DZH8_9BASI</name>
<dbReference type="Proteomes" id="UP000765509">
    <property type="component" value="Unassembled WGS sequence"/>
</dbReference>
<keyword evidence="2" id="KW-1185">Reference proteome</keyword>